<evidence type="ECO:0000313" key="2">
    <source>
        <dbReference type="Ensembl" id="ENSPCEP00000024785.1"/>
    </source>
</evidence>
<keyword evidence="3" id="KW-1185">Reference proteome</keyword>
<organism evidence="2 3">
    <name type="scientific">Pelusios castaneus</name>
    <name type="common">West African mud turtle</name>
    <dbReference type="NCBI Taxonomy" id="367368"/>
    <lineage>
        <taxon>Eukaryota</taxon>
        <taxon>Metazoa</taxon>
        <taxon>Chordata</taxon>
        <taxon>Craniata</taxon>
        <taxon>Vertebrata</taxon>
        <taxon>Euteleostomi</taxon>
        <taxon>Archelosauria</taxon>
        <taxon>Testudinata</taxon>
        <taxon>Testudines</taxon>
        <taxon>Pleurodira</taxon>
        <taxon>Pelomedusidae</taxon>
        <taxon>Pelusios</taxon>
    </lineage>
</organism>
<reference evidence="2" key="2">
    <citation type="submission" date="2025-09" db="UniProtKB">
        <authorList>
            <consortium name="Ensembl"/>
        </authorList>
    </citation>
    <scope>IDENTIFICATION</scope>
</reference>
<proteinExistence type="predicted"/>
<accession>A0A8C8STS7</accession>
<feature type="region of interest" description="Disordered" evidence="1">
    <location>
        <begin position="223"/>
        <end position="260"/>
    </location>
</feature>
<name>A0A8C8STS7_9SAUR</name>
<dbReference type="Proteomes" id="UP000694393">
    <property type="component" value="Unplaced"/>
</dbReference>
<feature type="region of interest" description="Disordered" evidence="1">
    <location>
        <begin position="177"/>
        <end position="197"/>
    </location>
</feature>
<dbReference type="Ensembl" id="ENSPCET00000025612.1">
    <property type="protein sequence ID" value="ENSPCEP00000024785.1"/>
    <property type="gene ID" value="ENSPCEG00000018715.1"/>
</dbReference>
<evidence type="ECO:0000313" key="3">
    <source>
        <dbReference type="Proteomes" id="UP000694393"/>
    </source>
</evidence>
<dbReference type="AlphaFoldDB" id="A0A8C8STS7"/>
<reference evidence="2" key="1">
    <citation type="submission" date="2025-08" db="UniProtKB">
        <authorList>
            <consortium name="Ensembl"/>
        </authorList>
    </citation>
    <scope>IDENTIFICATION</scope>
</reference>
<sequence>IASSVLSGLPTPPPAVVRESRIYKDSELKDLAATHKQTPSETVGDCGAELRRLGPFPSHPAVAEGWRSRVAAGTPATTPTGWEWATQAVRNAWPAPLSWTESPHQCYSGAPLPGSSAKYLPPAHVTPYHIPFTPGIRSRLLALEPPRLRGMMLAVLSGLVGNPISAAAAVLAQAGDVGEESGPPSAKKQAASEHPKPSRHDMFLALLIVKRYRALRHPGVPCKGVTAAPSPHTRGPPAVSPSAPQVPAPPGQCLPSQPQQ</sequence>
<protein>
    <submittedName>
        <fullName evidence="2">Uncharacterized protein</fullName>
    </submittedName>
</protein>
<evidence type="ECO:0000256" key="1">
    <source>
        <dbReference type="SAM" id="MobiDB-lite"/>
    </source>
</evidence>